<evidence type="ECO:0000313" key="2">
    <source>
        <dbReference type="Proteomes" id="UP001358324"/>
    </source>
</evidence>
<evidence type="ECO:0000313" key="1">
    <source>
        <dbReference type="EMBL" id="MEF3082096.1"/>
    </source>
</evidence>
<organism evidence="1 2">
    <name type="scientific">Luteimonas flava</name>
    <dbReference type="NCBI Taxonomy" id="3115822"/>
    <lineage>
        <taxon>Bacteria</taxon>
        <taxon>Pseudomonadati</taxon>
        <taxon>Pseudomonadota</taxon>
        <taxon>Gammaproteobacteria</taxon>
        <taxon>Lysobacterales</taxon>
        <taxon>Lysobacteraceae</taxon>
        <taxon>Luteimonas</taxon>
    </lineage>
</organism>
<keyword evidence="2" id="KW-1185">Reference proteome</keyword>
<dbReference type="EMBL" id="JAZHBM010000002">
    <property type="protein sequence ID" value="MEF3082096.1"/>
    <property type="molecule type" value="Genomic_DNA"/>
</dbReference>
<proteinExistence type="predicted"/>
<gene>
    <name evidence="1" type="ORF">V3391_07690</name>
</gene>
<reference evidence="1 2" key="1">
    <citation type="submission" date="2024-01" db="EMBL/GenBank/DDBJ databases">
        <title>Novel species of the genus Luteimonas isolated from rivers.</title>
        <authorList>
            <person name="Lu H."/>
        </authorList>
    </citation>
    <scope>NUCLEOTIDE SEQUENCE [LARGE SCALE GENOMIC DNA]</scope>
    <source>
        <strain evidence="1 2">SMYT11W</strain>
    </source>
</reference>
<dbReference type="Proteomes" id="UP001358324">
    <property type="component" value="Unassembled WGS sequence"/>
</dbReference>
<name>A0ABU7WDS3_9GAMM</name>
<dbReference type="InterPro" id="IPR036397">
    <property type="entry name" value="RNaseH_sf"/>
</dbReference>
<accession>A0ABU7WDS3</accession>
<dbReference type="RefSeq" id="WP_332077854.1">
    <property type="nucleotide sequence ID" value="NZ_JAZHBM010000002.1"/>
</dbReference>
<protein>
    <submittedName>
        <fullName evidence="1">Uncharacterized protein</fullName>
    </submittedName>
</protein>
<dbReference type="Gene3D" id="3.30.420.10">
    <property type="entry name" value="Ribonuclease H-like superfamily/Ribonuclease H"/>
    <property type="match status" value="1"/>
</dbReference>
<sequence length="169" mass="19057">MHYLFLDTEWADEAGRDLVSLALVSADGAHAHYVEIDPLPGNPKPFAADVVYPLLQRGAYARERSAMAKSTVDFLMSFEPAAVLADHHNDLRILRDLIEPAAVKRLLMRGTMLTQMLKDRTMREAGERWFAADPARLARRHHALVDAQALRHAWIEMTQRAPHVRTPSA</sequence>
<comment type="caution">
    <text evidence="1">The sequence shown here is derived from an EMBL/GenBank/DDBJ whole genome shotgun (WGS) entry which is preliminary data.</text>
</comment>